<dbReference type="InterPro" id="IPR018497">
    <property type="entry name" value="Peptidase_M13_C"/>
</dbReference>
<dbReference type="EMBL" id="JACVVK020000669">
    <property type="protein sequence ID" value="KAK7457931.1"/>
    <property type="molecule type" value="Genomic_DNA"/>
</dbReference>
<dbReference type="Pfam" id="PF05649">
    <property type="entry name" value="Peptidase_M13_N"/>
    <property type="match status" value="1"/>
</dbReference>
<dbReference type="Gene3D" id="1.10.1380.10">
    <property type="entry name" value="Neutral endopeptidase , domain2"/>
    <property type="match status" value="1"/>
</dbReference>
<evidence type="ECO:0000259" key="9">
    <source>
        <dbReference type="Pfam" id="PF05649"/>
    </source>
</evidence>
<keyword evidence="7" id="KW-0482">Metalloprotease</keyword>
<dbReference type="SUPFAM" id="SSF55486">
    <property type="entry name" value="Metalloproteases ('zincins'), catalytic domain"/>
    <property type="match status" value="1"/>
</dbReference>
<accession>A0ABD0J3Q2</accession>
<evidence type="ECO:0000256" key="1">
    <source>
        <dbReference type="ARBA" id="ARBA00001947"/>
    </source>
</evidence>
<dbReference type="Gene3D" id="3.40.390.10">
    <property type="entry name" value="Collagenase (Catalytic Domain)"/>
    <property type="match status" value="1"/>
</dbReference>
<reference evidence="10 11" key="1">
    <citation type="journal article" date="2023" name="Sci. Data">
        <title>Genome assembly of the Korean intertidal mud-creeper Batillaria attramentaria.</title>
        <authorList>
            <person name="Patra A.K."/>
            <person name="Ho P.T."/>
            <person name="Jun S."/>
            <person name="Lee S.J."/>
            <person name="Kim Y."/>
            <person name="Won Y.J."/>
        </authorList>
    </citation>
    <scope>NUCLEOTIDE SEQUENCE [LARGE SCALE GENOMIC DNA]</scope>
    <source>
        <strain evidence="10">Wonlab-2016</strain>
    </source>
</reference>
<dbReference type="Pfam" id="PF01431">
    <property type="entry name" value="Peptidase_M13"/>
    <property type="match status" value="1"/>
</dbReference>
<dbReference type="InterPro" id="IPR008753">
    <property type="entry name" value="Peptidase_M13_N"/>
</dbReference>
<dbReference type="InterPro" id="IPR042089">
    <property type="entry name" value="Peptidase_M13_dom_2"/>
</dbReference>
<evidence type="ECO:0000256" key="4">
    <source>
        <dbReference type="ARBA" id="ARBA00022723"/>
    </source>
</evidence>
<dbReference type="GO" id="GO:0006508">
    <property type="term" value="P:proteolysis"/>
    <property type="evidence" value="ECO:0007669"/>
    <property type="project" value="UniProtKB-KW"/>
</dbReference>
<protein>
    <submittedName>
        <fullName evidence="10">Uncharacterized protein</fullName>
    </submittedName>
</protein>
<evidence type="ECO:0000313" key="10">
    <source>
        <dbReference type="EMBL" id="KAK7457931.1"/>
    </source>
</evidence>
<dbReference type="Proteomes" id="UP001519460">
    <property type="component" value="Unassembled WGS sequence"/>
</dbReference>
<dbReference type="PANTHER" id="PTHR11733:SF167">
    <property type="entry name" value="FI17812P1-RELATED"/>
    <property type="match status" value="1"/>
</dbReference>
<keyword evidence="11" id="KW-1185">Reference proteome</keyword>
<comment type="cofactor">
    <cofactor evidence="1">
        <name>Zn(2+)</name>
        <dbReference type="ChEBI" id="CHEBI:29105"/>
    </cofactor>
</comment>
<gene>
    <name evidence="10" type="ORF">BaRGS_00039175</name>
</gene>
<evidence type="ECO:0000259" key="8">
    <source>
        <dbReference type="Pfam" id="PF01431"/>
    </source>
</evidence>
<dbReference type="PRINTS" id="PR00786">
    <property type="entry name" value="NEPRILYSIN"/>
</dbReference>
<dbReference type="InterPro" id="IPR000718">
    <property type="entry name" value="Peptidase_M13"/>
</dbReference>
<keyword evidence="3" id="KW-0645">Protease</keyword>
<dbReference type="CDD" id="cd08662">
    <property type="entry name" value="M13"/>
    <property type="match status" value="1"/>
</dbReference>
<evidence type="ECO:0000256" key="3">
    <source>
        <dbReference type="ARBA" id="ARBA00022670"/>
    </source>
</evidence>
<comment type="caution">
    <text evidence="10">The sequence shown here is derived from an EMBL/GenBank/DDBJ whole genome shotgun (WGS) entry which is preliminary data.</text>
</comment>
<evidence type="ECO:0000256" key="2">
    <source>
        <dbReference type="ARBA" id="ARBA00007357"/>
    </source>
</evidence>
<organism evidence="10 11">
    <name type="scientific">Batillaria attramentaria</name>
    <dbReference type="NCBI Taxonomy" id="370345"/>
    <lineage>
        <taxon>Eukaryota</taxon>
        <taxon>Metazoa</taxon>
        <taxon>Spiralia</taxon>
        <taxon>Lophotrochozoa</taxon>
        <taxon>Mollusca</taxon>
        <taxon>Gastropoda</taxon>
        <taxon>Caenogastropoda</taxon>
        <taxon>Sorbeoconcha</taxon>
        <taxon>Cerithioidea</taxon>
        <taxon>Batillariidae</taxon>
        <taxon>Batillaria</taxon>
    </lineage>
</organism>
<feature type="domain" description="Peptidase M13 N-terminal" evidence="9">
    <location>
        <begin position="7"/>
        <end position="283"/>
    </location>
</feature>
<dbReference type="PROSITE" id="PS51885">
    <property type="entry name" value="NEPRILYSIN"/>
    <property type="match status" value="1"/>
</dbReference>
<evidence type="ECO:0000313" key="11">
    <source>
        <dbReference type="Proteomes" id="UP001519460"/>
    </source>
</evidence>
<dbReference type="PANTHER" id="PTHR11733">
    <property type="entry name" value="ZINC METALLOPROTEASE FAMILY M13 NEPRILYSIN-RELATED"/>
    <property type="match status" value="1"/>
</dbReference>
<sequence length="550" mass="62046">MRGVYLQPLVELYVAKDLKDSTKYIITIGQPTMNLARHFYLDAKSENLTRDYTELYVKLLRVLNPSTPLATAQASAKRVIAFERKLANITLTPGELADFGTIFKKFTIRDLHQRYTDFSWLDFIRASFSVAGVRHVNIEEDKVVALTAVSYFDNLFPLLKETGLSIIQEYCGWTAIYAFSPLLSRRPAGLVQAFQAKKSGGSPGFERFPTCIDATTSLLPHSLGRMYYTSKFSAKSRVAVKSMIERIVHAFKEILLAKTWISDKTKAKAIEKIRKLNIQAGSPAKYRNDTALNEIYRGVNITTDDFFHSYLAILGRADFNMMSKLRKPTDDADWPYSAATVNAFYSPSAASIIIPAGIIQPPKFTMSASAAINYGALGFIVGHELTHGFDADGRRYDADGNLKQWWDDPDILAFEARAKCLVHQYGRYKDKELNMYINGNQTLDENIADNGGIAAAYSAFRKLLKDSPGQAKHLPGLWSMSQDQIFFLSFAQLWCNTDNAKIRYCRLHTDVHSQPRYRVTGTLQNNKDFARAFNCPSGSYMNPRDKCVVW</sequence>
<dbReference type="InterPro" id="IPR024079">
    <property type="entry name" value="MetalloPept_cat_dom_sf"/>
</dbReference>
<dbReference type="GO" id="GO:0008237">
    <property type="term" value="F:metallopeptidase activity"/>
    <property type="evidence" value="ECO:0007669"/>
    <property type="project" value="UniProtKB-KW"/>
</dbReference>
<keyword evidence="5" id="KW-0378">Hydrolase</keyword>
<dbReference type="AlphaFoldDB" id="A0ABD0J3Q2"/>
<evidence type="ECO:0000256" key="5">
    <source>
        <dbReference type="ARBA" id="ARBA00022801"/>
    </source>
</evidence>
<dbReference type="GO" id="GO:0046872">
    <property type="term" value="F:metal ion binding"/>
    <property type="evidence" value="ECO:0007669"/>
    <property type="project" value="UniProtKB-KW"/>
</dbReference>
<comment type="similarity">
    <text evidence="2">Belongs to the peptidase M13 family.</text>
</comment>
<keyword evidence="4" id="KW-0479">Metal-binding</keyword>
<proteinExistence type="inferred from homology"/>
<evidence type="ECO:0000256" key="6">
    <source>
        <dbReference type="ARBA" id="ARBA00022833"/>
    </source>
</evidence>
<feature type="domain" description="Peptidase M13 C-terminal" evidence="8">
    <location>
        <begin position="342"/>
        <end position="548"/>
    </location>
</feature>
<evidence type="ECO:0000256" key="7">
    <source>
        <dbReference type="ARBA" id="ARBA00023049"/>
    </source>
</evidence>
<keyword evidence="6" id="KW-0862">Zinc</keyword>
<name>A0ABD0J3Q2_9CAEN</name>